<evidence type="ECO:0000313" key="4">
    <source>
        <dbReference type="Proteomes" id="UP000243542"/>
    </source>
</evidence>
<name>A0A2A9FJ13_9PSEU</name>
<dbReference type="SUPFAM" id="SSF100950">
    <property type="entry name" value="NagB/RpiA/CoA transferase-like"/>
    <property type="match status" value="1"/>
</dbReference>
<dbReference type="PANTHER" id="PTHR13707:SF60">
    <property type="entry name" value="ACETATE COA-TRANSFERASE SUBUNIT ALPHA"/>
    <property type="match status" value="1"/>
</dbReference>
<dbReference type="Pfam" id="PF01144">
    <property type="entry name" value="CoA_trans"/>
    <property type="match status" value="1"/>
</dbReference>
<dbReference type="EMBL" id="PDJK01000002">
    <property type="protein sequence ID" value="PFG50731.1"/>
    <property type="molecule type" value="Genomic_DNA"/>
</dbReference>
<comment type="similarity">
    <text evidence="1">Belongs to the 3-oxoacid CoA-transferase subunit A family.</text>
</comment>
<dbReference type="SMART" id="SM00882">
    <property type="entry name" value="CoA_trans"/>
    <property type="match status" value="1"/>
</dbReference>
<organism evidence="3 4">
    <name type="scientific">Amycolatopsis sulphurea</name>
    <dbReference type="NCBI Taxonomy" id="76022"/>
    <lineage>
        <taxon>Bacteria</taxon>
        <taxon>Bacillati</taxon>
        <taxon>Actinomycetota</taxon>
        <taxon>Actinomycetes</taxon>
        <taxon>Pseudonocardiales</taxon>
        <taxon>Pseudonocardiaceae</taxon>
        <taxon>Amycolatopsis</taxon>
    </lineage>
</organism>
<sequence length="261" mass="27184">MEATRPGPRSKVVADADEAVVGVGDGASIAAGGFGACGIPSALIDALWRRGVRDLHVISNNCGTDGWGLGILLETGRISRVTASYVGDNAEFARRYLGGELEVELCPQGSLAERLRAGGAGIPAFYTAAGVGTLIAEGGMPWRYAPDGSVLVASPPKPTQLFDGVEYVLENGITADFGFVHAALGDSEGNLVFAKSARNFNPLCAMAGQVTIAEVEELVGAGEIDPDAVHVPGIFVQRVLHTPAVEKRVEKRTVRAPMEVS</sequence>
<dbReference type="PANTHER" id="PTHR13707">
    <property type="entry name" value="KETOACID-COENZYME A TRANSFERASE"/>
    <property type="match status" value="1"/>
</dbReference>
<evidence type="ECO:0000313" key="3">
    <source>
        <dbReference type="EMBL" id="PFG50731.1"/>
    </source>
</evidence>
<dbReference type="PROSITE" id="PS01273">
    <property type="entry name" value="COA_TRANSF_1"/>
    <property type="match status" value="1"/>
</dbReference>
<dbReference type="InterPro" id="IPR004163">
    <property type="entry name" value="CoA_transf_BS"/>
</dbReference>
<dbReference type="GO" id="GO:0008410">
    <property type="term" value="F:CoA-transferase activity"/>
    <property type="evidence" value="ECO:0007669"/>
    <property type="project" value="InterPro"/>
</dbReference>
<gene>
    <name evidence="3" type="ORF">ATK36_5978</name>
</gene>
<comment type="caution">
    <text evidence="3">The sequence shown here is derived from an EMBL/GenBank/DDBJ whole genome shotgun (WGS) entry which is preliminary data.</text>
</comment>
<dbReference type="Gene3D" id="3.40.1080.10">
    <property type="entry name" value="Glutaconate Coenzyme A-transferase"/>
    <property type="match status" value="1"/>
</dbReference>
<keyword evidence="2 3" id="KW-0808">Transferase</keyword>
<evidence type="ECO:0000256" key="1">
    <source>
        <dbReference type="ARBA" id="ARBA00005612"/>
    </source>
</evidence>
<dbReference type="InterPro" id="IPR037171">
    <property type="entry name" value="NagB/RpiA_transferase-like"/>
</dbReference>
<dbReference type="Proteomes" id="UP000243542">
    <property type="component" value="Unassembled WGS sequence"/>
</dbReference>
<accession>A0A2A9FJ13</accession>
<dbReference type="InterPro" id="IPR004165">
    <property type="entry name" value="CoA_trans_fam_I"/>
</dbReference>
<evidence type="ECO:0000256" key="2">
    <source>
        <dbReference type="ARBA" id="ARBA00022679"/>
    </source>
</evidence>
<protein>
    <submittedName>
        <fullName evidence="3">3-oxoacid CoA-transferase subunit A</fullName>
    </submittedName>
</protein>
<proteinExistence type="inferred from homology"/>
<dbReference type="NCBIfam" id="TIGR02429">
    <property type="entry name" value="pcaI_scoA_fam"/>
    <property type="match status" value="1"/>
</dbReference>
<dbReference type="InterPro" id="IPR012792">
    <property type="entry name" value="3-oxoacid_CoA-transf_A"/>
</dbReference>
<keyword evidence="4" id="KW-1185">Reference proteome</keyword>
<reference evidence="3 4" key="1">
    <citation type="submission" date="2017-10" db="EMBL/GenBank/DDBJ databases">
        <title>Sequencing the genomes of 1000 actinobacteria strains.</title>
        <authorList>
            <person name="Klenk H.-P."/>
        </authorList>
    </citation>
    <scope>NUCLEOTIDE SEQUENCE [LARGE SCALE GENOMIC DNA]</scope>
    <source>
        <strain evidence="3 4">DSM 46092</strain>
    </source>
</reference>
<dbReference type="AlphaFoldDB" id="A0A2A9FJ13"/>